<feature type="binding site" evidence="12">
    <location>
        <position position="174"/>
    </location>
    <ligand>
        <name>Zn(2+)</name>
        <dbReference type="ChEBI" id="CHEBI:29105"/>
        <label>2</label>
    </ligand>
</feature>
<dbReference type="InterPro" id="IPR011011">
    <property type="entry name" value="Znf_FYVE_PHD"/>
</dbReference>
<comment type="subunit">
    <text evidence="14">Component of an histone acetyltransferase complex. Interacts with H3K4me3 and to a lesser extent with H3K4me2.</text>
</comment>
<evidence type="ECO:0000313" key="18">
    <source>
        <dbReference type="Proteomes" id="UP001432027"/>
    </source>
</evidence>
<dbReference type="CDD" id="cd16859">
    <property type="entry name" value="ING_ING4_5"/>
    <property type="match status" value="1"/>
</dbReference>
<keyword evidence="5 13" id="KW-0863">Zinc-finger</keyword>
<evidence type="ECO:0000256" key="11">
    <source>
        <dbReference type="PIRSR" id="PIRSR628651-50"/>
    </source>
</evidence>
<name>A0AAV5TND7_9BILA</name>
<dbReference type="GO" id="GO:0035267">
    <property type="term" value="C:NuA4 histone acetyltransferase complex"/>
    <property type="evidence" value="ECO:0007669"/>
    <property type="project" value="TreeGrafter"/>
</dbReference>
<dbReference type="PROSITE" id="PS50016">
    <property type="entry name" value="ZF_PHD_2"/>
    <property type="match status" value="1"/>
</dbReference>
<dbReference type="InterPro" id="IPR028651">
    <property type="entry name" value="ING_fam"/>
</dbReference>
<reference evidence="17" key="1">
    <citation type="submission" date="2023-10" db="EMBL/GenBank/DDBJ databases">
        <title>Genome assembly of Pristionchus species.</title>
        <authorList>
            <person name="Yoshida K."/>
            <person name="Sommer R.J."/>
        </authorList>
    </citation>
    <scope>NUCLEOTIDE SEQUENCE</scope>
    <source>
        <strain evidence="17">RS0144</strain>
    </source>
</reference>
<evidence type="ECO:0000256" key="10">
    <source>
        <dbReference type="ARBA" id="ARBA00023242"/>
    </source>
</evidence>
<feature type="binding site" evidence="12">
    <location>
        <position position="179"/>
    </location>
    <ligand>
        <name>Zn(2+)</name>
        <dbReference type="ChEBI" id="CHEBI:29105"/>
        <label>2</label>
    </ligand>
</feature>
<comment type="caution">
    <text evidence="17">The sequence shown here is derived from an EMBL/GenBank/DDBJ whole genome shotgun (WGS) entry which is preliminary data.</text>
</comment>
<evidence type="ECO:0000256" key="15">
    <source>
        <dbReference type="SAM" id="MobiDB-lite"/>
    </source>
</evidence>
<dbReference type="SUPFAM" id="SSF57903">
    <property type="entry name" value="FYVE/PHD zinc finger"/>
    <property type="match status" value="1"/>
</dbReference>
<feature type="binding site" evidence="12">
    <location>
        <position position="161"/>
    </location>
    <ligand>
        <name>Zn(2+)</name>
        <dbReference type="ChEBI" id="CHEBI:29105"/>
        <label>1</label>
    </ligand>
</feature>
<comment type="domain">
    <text evidence="14">The PHD-type zinc finger mediates the binding to H3K4me3.</text>
</comment>
<keyword evidence="6 12" id="KW-0862">Zinc</keyword>
<comment type="function">
    <text evidence="14">Component of an histone acetyltransferase complex.</text>
</comment>
<organism evidence="17 18">
    <name type="scientific">Pristionchus entomophagus</name>
    <dbReference type="NCBI Taxonomy" id="358040"/>
    <lineage>
        <taxon>Eukaryota</taxon>
        <taxon>Metazoa</taxon>
        <taxon>Ecdysozoa</taxon>
        <taxon>Nematoda</taxon>
        <taxon>Chromadorea</taxon>
        <taxon>Rhabditida</taxon>
        <taxon>Rhabditina</taxon>
        <taxon>Diplogasteromorpha</taxon>
        <taxon>Diplogasteroidea</taxon>
        <taxon>Neodiplogasteridae</taxon>
        <taxon>Pristionchus</taxon>
    </lineage>
</organism>
<dbReference type="PANTHER" id="PTHR10333:SF103">
    <property type="entry name" value="INHIBITOR OF GROWTH PROTEIN 3"/>
    <property type="match status" value="1"/>
</dbReference>
<feature type="binding site" evidence="12">
    <location>
        <position position="206"/>
    </location>
    <ligand>
        <name>Zn(2+)</name>
        <dbReference type="ChEBI" id="CHEBI:29105"/>
        <label>2</label>
    </ligand>
</feature>
<evidence type="ECO:0000256" key="14">
    <source>
        <dbReference type="RuleBase" id="RU361213"/>
    </source>
</evidence>
<evidence type="ECO:0000256" key="3">
    <source>
        <dbReference type="ARBA" id="ARBA00022604"/>
    </source>
</evidence>
<dbReference type="SMART" id="SM01408">
    <property type="entry name" value="ING"/>
    <property type="match status" value="1"/>
</dbReference>
<evidence type="ECO:0000256" key="2">
    <source>
        <dbReference type="ARBA" id="ARBA00010210"/>
    </source>
</evidence>
<sequence>MDVDKIFEEGMLQLDSLPAKVRKSTTQIRELDVKCNDLMKNIHKTVCAYAKGMKKMTREQKNHHIAEIDKMYAEAEKMTRAKVALSTELYDDVDHEISMMDKTTKKLEAGSRRHSDDEPGTSDGGRRKKKRKGGDLSVEDVPGMNVPVVEMPVDPNEPVYCTCHQVSFGEMVCCDNSDCKVEWFHFQCVGMTAGPPPHVKWFCESCRPQFKGVPSQWNYETNEPPKNKSKVVKKEVKDD</sequence>
<dbReference type="InterPro" id="IPR019787">
    <property type="entry name" value="Znf_PHD-finger"/>
</dbReference>
<feature type="binding site" evidence="12">
    <location>
        <position position="203"/>
    </location>
    <ligand>
        <name>Zn(2+)</name>
        <dbReference type="ChEBI" id="CHEBI:29105"/>
        <label>2</label>
    </ligand>
</feature>
<evidence type="ECO:0000256" key="1">
    <source>
        <dbReference type="ARBA" id="ARBA00004123"/>
    </source>
</evidence>
<feature type="binding site" evidence="12">
    <location>
        <position position="188"/>
    </location>
    <ligand>
        <name>Zn(2+)</name>
        <dbReference type="ChEBI" id="CHEBI:29105"/>
        <label>1</label>
    </ligand>
</feature>
<feature type="compositionally biased region" description="Basic and acidic residues" evidence="15">
    <location>
        <begin position="103"/>
        <end position="117"/>
    </location>
</feature>
<comment type="subcellular location">
    <subcellularLocation>
        <location evidence="1 14">Nucleus</location>
    </subcellularLocation>
</comment>
<keyword evidence="7 14" id="KW-0156">Chromatin regulator</keyword>
<dbReference type="EMBL" id="BTSX01000004">
    <property type="protein sequence ID" value="GMS95909.1"/>
    <property type="molecule type" value="Genomic_DNA"/>
</dbReference>
<feature type="binding site" evidence="12">
    <location>
        <position position="163"/>
    </location>
    <ligand>
        <name>Zn(2+)</name>
        <dbReference type="ChEBI" id="CHEBI:29105"/>
        <label>1</label>
    </ligand>
</feature>
<feature type="domain" description="PHD-type" evidence="16">
    <location>
        <begin position="158"/>
        <end position="209"/>
    </location>
</feature>
<evidence type="ECO:0000256" key="13">
    <source>
        <dbReference type="PROSITE-ProRule" id="PRU00146"/>
    </source>
</evidence>
<dbReference type="AlphaFoldDB" id="A0AAV5TND7"/>
<proteinExistence type="inferred from homology"/>
<feature type="binding site" evidence="12">
    <location>
        <position position="185"/>
    </location>
    <ligand>
        <name>Zn(2+)</name>
        <dbReference type="ChEBI" id="CHEBI:29105"/>
        <label>1</label>
    </ligand>
</feature>
<feature type="site" description="Histone H3K4me3 binding" evidence="11">
    <location>
        <position position="171"/>
    </location>
</feature>
<feature type="region of interest" description="Disordered" evidence="15">
    <location>
        <begin position="217"/>
        <end position="239"/>
    </location>
</feature>
<keyword evidence="8" id="KW-0805">Transcription regulation</keyword>
<evidence type="ECO:0000256" key="7">
    <source>
        <dbReference type="ARBA" id="ARBA00022853"/>
    </source>
</evidence>
<dbReference type="CDD" id="cd15505">
    <property type="entry name" value="PHD_ING"/>
    <property type="match status" value="1"/>
</dbReference>
<evidence type="ECO:0000256" key="6">
    <source>
        <dbReference type="ARBA" id="ARBA00022833"/>
    </source>
</evidence>
<keyword evidence="18" id="KW-1185">Reference proteome</keyword>
<keyword evidence="9" id="KW-0804">Transcription</keyword>
<dbReference type="Pfam" id="PF12998">
    <property type="entry name" value="ING"/>
    <property type="match status" value="1"/>
</dbReference>
<dbReference type="GO" id="GO:0005634">
    <property type="term" value="C:nucleus"/>
    <property type="evidence" value="ECO:0007669"/>
    <property type="project" value="UniProtKB-SubCell"/>
</dbReference>
<keyword evidence="3" id="KW-0341">Growth regulation</keyword>
<feature type="site" description="Histone H3K4me3 binding" evidence="11">
    <location>
        <position position="183"/>
    </location>
</feature>
<evidence type="ECO:0000256" key="12">
    <source>
        <dbReference type="PIRSR" id="PIRSR628651-51"/>
    </source>
</evidence>
<dbReference type="InterPro" id="IPR019786">
    <property type="entry name" value="Zinc_finger_PHD-type_CS"/>
</dbReference>
<evidence type="ECO:0000313" key="17">
    <source>
        <dbReference type="EMBL" id="GMS95909.1"/>
    </source>
</evidence>
<accession>A0AAV5TND7</accession>
<dbReference type="InterPro" id="IPR013083">
    <property type="entry name" value="Znf_RING/FYVE/PHD"/>
</dbReference>
<comment type="similarity">
    <text evidence="2 14">Belongs to the ING family.</text>
</comment>
<evidence type="ECO:0000259" key="16">
    <source>
        <dbReference type="PROSITE" id="PS50016"/>
    </source>
</evidence>
<keyword evidence="4 12" id="KW-0479">Metal-binding</keyword>
<evidence type="ECO:0000256" key="5">
    <source>
        <dbReference type="ARBA" id="ARBA00022771"/>
    </source>
</evidence>
<dbReference type="PROSITE" id="PS01359">
    <property type="entry name" value="ZF_PHD_1"/>
    <property type="match status" value="1"/>
</dbReference>
<dbReference type="Proteomes" id="UP001432027">
    <property type="component" value="Unassembled WGS sequence"/>
</dbReference>
<keyword evidence="10 14" id="KW-0539">Nucleus</keyword>
<feature type="region of interest" description="Disordered" evidence="15">
    <location>
        <begin position="103"/>
        <end position="142"/>
    </location>
</feature>
<evidence type="ECO:0000256" key="8">
    <source>
        <dbReference type="ARBA" id="ARBA00023015"/>
    </source>
</evidence>
<dbReference type="Gene3D" id="3.30.40.10">
    <property type="entry name" value="Zinc/RING finger domain, C3HC4 (zinc finger)"/>
    <property type="match status" value="1"/>
</dbReference>
<dbReference type="PANTHER" id="PTHR10333">
    <property type="entry name" value="INHIBITOR OF GROWTH PROTEIN"/>
    <property type="match status" value="1"/>
</dbReference>
<dbReference type="InterPro" id="IPR001965">
    <property type="entry name" value="Znf_PHD"/>
</dbReference>
<dbReference type="Gene3D" id="6.10.140.1740">
    <property type="match status" value="1"/>
</dbReference>
<dbReference type="InterPro" id="IPR024610">
    <property type="entry name" value="ING_N_histone-binding"/>
</dbReference>
<dbReference type="GO" id="GO:0006325">
    <property type="term" value="P:chromatin organization"/>
    <property type="evidence" value="ECO:0007669"/>
    <property type="project" value="UniProtKB-KW"/>
</dbReference>
<evidence type="ECO:0000256" key="4">
    <source>
        <dbReference type="ARBA" id="ARBA00022723"/>
    </source>
</evidence>
<dbReference type="SMART" id="SM00249">
    <property type="entry name" value="PHD"/>
    <property type="match status" value="1"/>
</dbReference>
<feature type="site" description="Histone H3K4me3 binding" evidence="11">
    <location>
        <position position="175"/>
    </location>
</feature>
<dbReference type="GO" id="GO:0008270">
    <property type="term" value="F:zinc ion binding"/>
    <property type="evidence" value="ECO:0007669"/>
    <property type="project" value="UniProtKB-KW"/>
</dbReference>
<evidence type="ECO:0000256" key="9">
    <source>
        <dbReference type="ARBA" id="ARBA00023163"/>
    </source>
</evidence>
<protein>
    <recommendedName>
        <fullName evidence="14">Inhibitor of growth protein</fullName>
    </recommendedName>
</protein>
<gene>
    <name evidence="17" type="ORF">PENTCL1PPCAC_18084</name>
</gene>
<feature type="site" description="Histone H3K4me3 binding" evidence="11">
    <location>
        <position position="160"/>
    </location>
</feature>